<protein>
    <submittedName>
        <fullName evidence="7">Glyoxylase-like metal-dependent hydrolase (Beta-lactamase superfamily II)</fullName>
    </submittedName>
    <submittedName>
        <fullName evidence="8">MBL fold metallo-hydrolase</fullName>
    </submittedName>
</protein>
<sequence length="311" mass="33436">MPTSENTAENAAENTAEAPAEADERLRRPARTRTFQLGELRVSYVADGAVGLKPRGWLPAATESDWVAYADHLDERGHLVASVGALLVEHGDRALLIDAGFGPRTSPDDPGNPLIGALRSGRLLGGLDRLGRAPEAIEAVAFTHLHGDHLGWAWNPAPGSSEPAFTRAAYLFGEPEWEQRHLAASHGATEEVLAVLAPKVRRLTDGEEVFPGVRALVRPGHTVGHVTYEITSGGERLLAFGDAMHSPVQVTHPEWSAAVDHDPGVAAEYRHWLVGELTEPGTLGFGIHFADVVFGRAERDSQGRTVWAPLP</sequence>
<dbReference type="OrthoDB" id="5177904at2"/>
<dbReference type="SMART" id="SM00849">
    <property type="entry name" value="Lactamase_B"/>
    <property type="match status" value="1"/>
</dbReference>
<accession>A0A5P2XHA6</accession>
<dbReference type="Gene3D" id="3.60.15.10">
    <property type="entry name" value="Ribonuclease Z/Hydroxyacylglutathione hydrolase-like"/>
    <property type="match status" value="1"/>
</dbReference>
<evidence type="ECO:0000259" key="6">
    <source>
        <dbReference type="SMART" id="SM00849"/>
    </source>
</evidence>
<keyword evidence="4" id="KW-0862">Zinc</keyword>
<gene>
    <name evidence="8" type="ORF">CP982_30600</name>
    <name evidence="7" type="ORF">FHS40_003919</name>
</gene>
<dbReference type="EMBL" id="JACHJD010000006">
    <property type="protein sequence ID" value="MBB5104826.1"/>
    <property type="molecule type" value="Genomic_DNA"/>
</dbReference>
<evidence type="ECO:0000256" key="3">
    <source>
        <dbReference type="ARBA" id="ARBA00022801"/>
    </source>
</evidence>
<dbReference type="Pfam" id="PF00753">
    <property type="entry name" value="Lactamase_B"/>
    <property type="match status" value="1"/>
</dbReference>
<dbReference type="SUPFAM" id="SSF56281">
    <property type="entry name" value="Metallo-hydrolase/oxidoreductase"/>
    <property type="match status" value="1"/>
</dbReference>
<dbReference type="RefSeq" id="WP_150513413.1">
    <property type="nucleotide sequence ID" value="NZ_BMSQ01000002.1"/>
</dbReference>
<proteinExistence type="inferred from homology"/>
<feature type="region of interest" description="Disordered" evidence="5">
    <location>
        <begin position="1"/>
        <end position="29"/>
    </location>
</feature>
<dbReference type="PANTHER" id="PTHR42978:SF6">
    <property type="entry name" value="QUORUM-QUENCHING LACTONASE YTNP-RELATED"/>
    <property type="match status" value="1"/>
</dbReference>
<reference evidence="8 9" key="1">
    <citation type="submission" date="2017-09" db="EMBL/GenBank/DDBJ databases">
        <authorList>
            <person name="Lee N."/>
            <person name="Cho B.-K."/>
        </authorList>
    </citation>
    <scope>NUCLEOTIDE SEQUENCE [LARGE SCALE GENOMIC DNA]</scope>
    <source>
        <strain evidence="8 9">ATCC 27465</strain>
    </source>
</reference>
<evidence type="ECO:0000256" key="4">
    <source>
        <dbReference type="ARBA" id="ARBA00022833"/>
    </source>
</evidence>
<dbReference type="AlphaFoldDB" id="A0A5P2XHA6"/>
<evidence type="ECO:0000313" key="9">
    <source>
        <dbReference type="Proteomes" id="UP000326505"/>
    </source>
</evidence>
<dbReference type="EMBL" id="CP023690">
    <property type="protein sequence ID" value="QEV62535.1"/>
    <property type="molecule type" value="Genomic_DNA"/>
</dbReference>
<keyword evidence="10" id="KW-1185">Reference proteome</keyword>
<dbReference type="Proteomes" id="UP000326505">
    <property type="component" value="Chromosome"/>
</dbReference>
<dbReference type="Proteomes" id="UP000549009">
    <property type="component" value="Unassembled WGS sequence"/>
</dbReference>
<evidence type="ECO:0000313" key="10">
    <source>
        <dbReference type="Proteomes" id="UP000549009"/>
    </source>
</evidence>
<evidence type="ECO:0000256" key="5">
    <source>
        <dbReference type="SAM" id="MobiDB-lite"/>
    </source>
</evidence>
<feature type="compositionally biased region" description="Low complexity" evidence="5">
    <location>
        <begin position="1"/>
        <end position="19"/>
    </location>
</feature>
<evidence type="ECO:0000313" key="7">
    <source>
        <dbReference type="EMBL" id="MBB5104826.1"/>
    </source>
</evidence>
<keyword evidence="2" id="KW-0479">Metal-binding</keyword>
<keyword evidence="3 8" id="KW-0378">Hydrolase</keyword>
<dbReference type="InterPro" id="IPR001279">
    <property type="entry name" value="Metallo-B-lactamas"/>
</dbReference>
<evidence type="ECO:0000256" key="1">
    <source>
        <dbReference type="ARBA" id="ARBA00007749"/>
    </source>
</evidence>
<dbReference type="GO" id="GO:0046872">
    <property type="term" value="F:metal ion binding"/>
    <property type="evidence" value="ECO:0007669"/>
    <property type="project" value="UniProtKB-KW"/>
</dbReference>
<dbReference type="GO" id="GO:0016787">
    <property type="term" value="F:hydrolase activity"/>
    <property type="evidence" value="ECO:0007669"/>
    <property type="project" value="UniProtKB-KW"/>
</dbReference>
<dbReference type="PANTHER" id="PTHR42978">
    <property type="entry name" value="QUORUM-QUENCHING LACTONASE YTNP-RELATED-RELATED"/>
    <property type="match status" value="1"/>
</dbReference>
<evidence type="ECO:0000256" key="2">
    <source>
        <dbReference type="ARBA" id="ARBA00022723"/>
    </source>
</evidence>
<evidence type="ECO:0000313" key="8">
    <source>
        <dbReference type="EMBL" id="QEV62535.1"/>
    </source>
</evidence>
<reference evidence="7 10" key="2">
    <citation type="submission" date="2020-08" db="EMBL/GenBank/DDBJ databases">
        <title>Genomic Encyclopedia of Type Strains, Phase III (KMG-III): the genomes of soil and plant-associated and newly described type strains.</title>
        <authorList>
            <person name="Whitman W."/>
        </authorList>
    </citation>
    <scope>NUCLEOTIDE SEQUENCE [LARGE SCALE GENOMIC DNA]</scope>
    <source>
        <strain evidence="7 10">CECT 3146</strain>
    </source>
</reference>
<dbReference type="InterPro" id="IPR051013">
    <property type="entry name" value="MBL_superfamily_lactonases"/>
</dbReference>
<feature type="domain" description="Metallo-beta-lactamase" evidence="6">
    <location>
        <begin position="82"/>
        <end position="287"/>
    </location>
</feature>
<comment type="similarity">
    <text evidence="1">Belongs to the metallo-beta-lactamase superfamily.</text>
</comment>
<dbReference type="KEGG" id="sspb:CP982_30600"/>
<name>A0A5P2XHA6_STRST</name>
<dbReference type="InterPro" id="IPR036866">
    <property type="entry name" value="RibonucZ/Hydroxyglut_hydro"/>
</dbReference>
<organism evidence="8 9">
    <name type="scientific">Streptomyces spectabilis</name>
    <dbReference type="NCBI Taxonomy" id="68270"/>
    <lineage>
        <taxon>Bacteria</taxon>
        <taxon>Bacillati</taxon>
        <taxon>Actinomycetota</taxon>
        <taxon>Actinomycetes</taxon>
        <taxon>Kitasatosporales</taxon>
        <taxon>Streptomycetaceae</taxon>
        <taxon>Streptomyces</taxon>
    </lineage>
</organism>